<dbReference type="EMBL" id="CP124755">
    <property type="protein sequence ID" value="WGZ90253.1"/>
    <property type="molecule type" value="Genomic_DNA"/>
</dbReference>
<dbReference type="GO" id="GO:0016020">
    <property type="term" value="C:membrane"/>
    <property type="evidence" value="ECO:0007669"/>
    <property type="project" value="InterPro"/>
</dbReference>
<dbReference type="KEGG" id="tdu:QJT80_12185"/>
<dbReference type="InterPro" id="IPR023346">
    <property type="entry name" value="Lysozyme-like_dom_sf"/>
</dbReference>
<sequence>MNIGRHYALLATSVAFIIGSTGCSTNQVTSTPKTSNTPQSAAAVNNFKPKTQVKMALNASSPNKVGFIRAKYSSLESNSLAQYTLDNDFDTWDRIFQGFQLAGHAQNPRVRTFIQRYGAKPEHISLLAERSSTYLHMIVTELNRRSMPTELALLPFVESAFNPDIFSTAGAAGLWQFIPETGRRYGLVQAGYYDARLDPFAATGAALDYLQKLQRDFNGDWLLALAAYNCGEGRVQKEIEANLAQGLPTDFWSLSLPRETMEYVPRLLAFKQLFSKAPQYGIQLPDVPNHARLAQLRIDKAIDLRAVARQAGLAENTLTRLNPYFRAGVSMPDYCNRIILPREYAQQLIPIIQRLPEATVPRSKRSSSTHRRSKTIIAHKKSFANKTLIAKKSSGKVQYSEQFKVYNVKPSRKT</sequence>
<dbReference type="Gene3D" id="1.10.530.10">
    <property type="match status" value="1"/>
</dbReference>
<organism evidence="3">
    <name type="scientific">Candidatus Thiocaldithrix dubininis</name>
    <dbReference type="NCBI Taxonomy" id="3080823"/>
    <lineage>
        <taxon>Bacteria</taxon>
        <taxon>Pseudomonadati</taxon>
        <taxon>Pseudomonadota</taxon>
        <taxon>Gammaproteobacteria</taxon>
        <taxon>Thiotrichales</taxon>
        <taxon>Thiotrichaceae</taxon>
        <taxon>Candidatus Thiocaldithrix</taxon>
    </lineage>
</organism>
<protein>
    <submittedName>
        <fullName evidence="3">Transglycosylase SLT domain-containing protein</fullName>
    </submittedName>
</protein>
<proteinExistence type="inferred from homology"/>
<reference evidence="3" key="2">
    <citation type="submission" date="2023-04" db="EMBL/GenBank/DDBJ databases">
        <authorList>
            <person name="Beletskiy A.V."/>
            <person name="Mardanov A.V."/>
            <person name="Ravin N.V."/>
        </authorList>
    </citation>
    <scope>NUCLEOTIDE SEQUENCE</scope>
    <source>
        <strain evidence="3">GKL-01</strain>
    </source>
</reference>
<dbReference type="PROSITE" id="PS00922">
    <property type="entry name" value="TRANSGLYCOSYLASE"/>
    <property type="match status" value="1"/>
</dbReference>
<dbReference type="Pfam" id="PF01464">
    <property type="entry name" value="SLT"/>
    <property type="match status" value="1"/>
</dbReference>
<dbReference type="PROSITE" id="PS51257">
    <property type="entry name" value="PROKAR_LIPOPROTEIN"/>
    <property type="match status" value="1"/>
</dbReference>
<dbReference type="CDD" id="cd16894">
    <property type="entry name" value="MltD-like"/>
    <property type="match status" value="1"/>
</dbReference>
<evidence type="ECO:0000313" key="3">
    <source>
        <dbReference type="EMBL" id="WGZ90253.1"/>
    </source>
</evidence>
<accession>A0AA95H663</accession>
<evidence type="ECO:0000259" key="2">
    <source>
        <dbReference type="Pfam" id="PF01464"/>
    </source>
</evidence>
<gene>
    <name evidence="3" type="ORF">QJT80_12185</name>
</gene>
<dbReference type="InterPro" id="IPR000189">
    <property type="entry name" value="Transglyc_AS"/>
</dbReference>
<dbReference type="PANTHER" id="PTHR37423:SF2">
    <property type="entry name" value="MEMBRANE-BOUND LYTIC MUREIN TRANSGLYCOSYLASE C"/>
    <property type="match status" value="1"/>
</dbReference>
<dbReference type="PANTHER" id="PTHR37423">
    <property type="entry name" value="SOLUBLE LYTIC MUREIN TRANSGLYCOSYLASE-RELATED"/>
    <property type="match status" value="1"/>
</dbReference>
<dbReference type="GO" id="GO:0000270">
    <property type="term" value="P:peptidoglycan metabolic process"/>
    <property type="evidence" value="ECO:0007669"/>
    <property type="project" value="InterPro"/>
</dbReference>
<comment type="similarity">
    <text evidence="1">Belongs to the transglycosylase Slt family.</text>
</comment>
<dbReference type="SUPFAM" id="SSF53955">
    <property type="entry name" value="Lysozyme-like"/>
    <property type="match status" value="1"/>
</dbReference>
<feature type="domain" description="Transglycosylase SLT" evidence="2">
    <location>
        <begin position="141"/>
        <end position="242"/>
    </location>
</feature>
<dbReference type="AlphaFoldDB" id="A0AA95H663"/>
<evidence type="ECO:0000256" key="1">
    <source>
        <dbReference type="ARBA" id="ARBA00007734"/>
    </source>
</evidence>
<dbReference type="Proteomes" id="UP001300672">
    <property type="component" value="Chromosome"/>
</dbReference>
<dbReference type="InterPro" id="IPR008258">
    <property type="entry name" value="Transglycosylase_SLT_dom_1"/>
</dbReference>
<reference evidence="3" key="1">
    <citation type="journal article" date="2023" name="Int. J. Mol. Sci.">
        <title>Metagenomics Revealed a New Genus 'Candidatus Thiocaldithrix dubininis' gen. nov., sp. nov. and a New Species 'Candidatus Thiothrix putei' sp. nov. in the Family Thiotrichaceae, Some Members of Which Have Traits of Both Na+- and H+-Motive Energetics.</title>
        <authorList>
            <person name="Ravin N.V."/>
            <person name="Muntyan M.S."/>
            <person name="Smolyakov D.D."/>
            <person name="Rudenko T.S."/>
            <person name="Beletsky A.V."/>
            <person name="Mardanov A.V."/>
            <person name="Grabovich M.Y."/>
        </authorList>
    </citation>
    <scope>NUCLEOTIDE SEQUENCE</scope>
    <source>
        <strain evidence="3">GKL-01</strain>
    </source>
</reference>
<name>A0AA95H663_9GAMM</name>
<dbReference type="GO" id="GO:0008933">
    <property type="term" value="F:peptidoglycan lytic transglycosylase activity"/>
    <property type="evidence" value="ECO:0007669"/>
    <property type="project" value="InterPro"/>
</dbReference>